<comment type="caution">
    <text evidence="2">The sequence shown here is derived from an EMBL/GenBank/DDBJ whole genome shotgun (WGS) entry which is preliminary data.</text>
</comment>
<feature type="domain" description="DUF5776" evidence="1">
    <location>
        <begin position="122"/>
        <end position="188"/>
    </location>
</feature>
<dbReference type="Pfam" id="PF19087">
    <property type="entry name" value="DUF5776"/>
    <property type="match status" value="2"/>
</dbReference>
<reference evidence="2" key="1">
    <citation type="submission" date="2023-07" db="EMBL/GenBank/DDBJ databases">
        <title>Dynamics of blaOXA-23 gene transmission in Acinetobacter spp. from contaminated veterinary surfaces.</title>
        <authorList>
            <person name="Moreira Da Silva J."/>
            <person name="Menezes J."/>
            <person name="Fernandes L."/>
            <person name="Marques C."/>
            <person name="Amaral A."/>
            <person name="Timofte D."/>
            <person name="Pomba C."/>
        </authorList>
    </citation>
    <scope>NUCLEOTIDE SEQUENCE</scope>
    <source>
        <strain evidence="2">CMVB11Z4A1</strain>
    </source>
</reference>
<dbReference type="AlphaFoldDB" id="A0AAW8AXT5"/>
<protein>
    <submittedName>
        <fullName evidence="2">DUF5776 domain-containing protein</fullName>
    </submittedName>
</protein>
<dbReference type="EMBL" id="JAUUUS010000273">
    <property type="protein sequence ID" value="MDP1448267.1"/>
    <property type="molecule type" value="Genomic_DNA"/>
</dbReference>
<gene>
    <name evidence="2" type="ORF">Q8G51_10840</name>
</gene>
<sequence>MSNILGKLNLSFATKKIKNKIPFLTDKYLTELNGQHVKAIQNLRVYRDKGFKELTSYTIERNVVFMPSEVVFTKAGTPRLKLPNGYITASKKYVELTNEPITKRRIAIDGQMQQVRYDVENYITALDGKNVKALSELKVYKDIDFKKTLGEEVQKDHVFKVDTIEVTKGGTPRLKIAKGYVTANQKFVVLTDESVTKKIMIIGGKEHQVRDDIENYIKLTKITNDAKRFF</sequence>
<feature type="domain" description="DUF5776" evidence="1">
    <location>
        <begin position="28"/>
        <end position="94"/>
    </location>
</feature>
<proteinExistence type="predicted"/>
<dbReference type="InterPro" id="IPR044081">
    <property type="entry name" value="DUF5776"/>
</dbReference>
<organism evidence="2 3">
    <name type="scientific">Acinetobacter lwoffii</name>
    <dbReference type="NCBI Taxonomy" id="28090"/>
    <lineage>
        <taxon>Bacteria</taxon>
        <taxon>Pseudomonadati</taxon>
        <taxon>Pseudomonadota</taxon>
        <taxon>Gammaproteobacteria</taxon>
        <taxon>Moraxellales</taxon>
        <taxon>Moraxellaceae</taxon>
        <taxon>Acinetobacter</taxon>
    </lineage>
</organism>
<accession>A0AAW8AXT5</accession>
<dbReference type="RefSeq" id="WP_305158256.1">
    <property type="nucleotide sequence ID" value="NZ_JAUUUQ010000215.1"/>
</dbReference>
<name>A0AAW8AXT5_ACILW</name>
<evidence type="ECO:0000313" key="2">
    <source>
        <dbReference type="EMBL" id="MDP1448267.1"/>
    </source>
</evidence>
<evidence type="ECO:0000259" key="1">
    <source>
        <dbReference type="Pfam" id="PF19087"/>
    </source>
</evidence>
<dbReference type="Proteomes" id="UP001242129">
    <property type="component" value="Unassembled WGS sequence"/>
</dbReference>
<evidence type="ECO:0000313" key="3">
    <source>
        <dbReference type="Proteomes" id="UP001242129"/>
    </source>
</evidence>